<protein>
    <recommendedName>
        <fullName evidence="5">Spindle pole body component</fullName>
    </recommendedName>
</protein>
<keyword evidence="2 5" id="KW-0963">Cytoplasm</keyword>
<name>A0AAN6XPJ0_9PEZI</name>
<sequence>MAGLHDVNIYTNSFFSDARLKIPPLKKEITNKDDDNDPSQLFAIPDFWQPSNWLGKSIEEINKQNPLFTWGAEGAKDGLVSSQLQQYLTAKLNQDNDDAFFKLPPILRDLVVQHAKTPDREIVQEDDQLELDDALSSSSEEEDFWLLPDDVVSTKPQYKTWEGFEDAQEAPNSPGFITEAGPAAFDSVIAASNKDTEDAPPDILDNSIYSACLLTLALGRSSLLFSWDSAQNSFIKTAPQLRTSGITLDLVKAIDRLCLDCGNCMRHLQYYSETAYASSSSSPTRIAFAGVIARLITTVGSELSTRSRNVKSILQLQSLVQPVHAVLSYFKDMVKKVATAATDEVMLSALFRAVQAAEYKDDLLRAATNEVLRIVSRPWTDFVEEWIGTRVEEGIPISKTGPGKGFVRVADKMWIDDQGFELDEPEYFLDEAKMPGFVPGDMAESIFETGRNLRFLREHHPDHPLSRPDAVTLTRPPKLEWEFEWEAISQLEGRVNGYRDAVSRVLAGGLEEGAHSKSTPNDTPEFTVFGKSEAEVATSILVSIRQLDQPLHEPAPSDGLTALIKSHLYSRMDHKTTLSPHTSLLSLLSFSPLLTYQSSLLSHLTTTLLFTSHSLRQHLSLLHQSFLLSNGLLVARLTSALFDPESSTTERHKGIALGGSSSMGLRLGSTRRTWPPASSELRLALMGVLTDSLGESKGEGGQRTAGQLPGDLSFSIRHDLTPEEIDKCMNVDGLEALDFLRLSYTTPAPLRSVMTPQILSKFDKISRLLIRILRMLHIANTLFQSLVAPGSSDSSNVTLRFATEARHLIFSISNHFFDVGITKTWRGFESWLDTVEHDITKDGTEGTISPEMLRRKHEQTLDNIMFCLFLRRRQVPVMGLLEEILGLILRFARIVRVREMEAHLGVMEQQEDEECELYKKFHRKVDVFVTVLRGLSEKTPTAEGRRGKEQENTVEMLLAKLDLEGWYGKKR</sequence>
<evidence type="ECO:0000256" key="5">
    <source>
        <dbReference type="RuleBase" id="RU363050"/>
    </source>
</evidence>
<dbReference type="PANTHER" id="PTHR19302:SF70">
    <property type="entry name" value="GAMMA-TUBULIN COMPLEX COMPONENT 6"/>
    <property type="match status" value="1"/>
</dbReference>
<dbReference type="GO" id="GO:0005816">
    <property type="term" value="C:spindle pole body"/>
    <property type="evidence" value="ECO:0007669"/>
    <property type="project" value="UniProtKB-ARBA"/>
</dbReference>
<evidence type="ECO:0000256" key="1">
    <source>
        <dbReference type="ARBA" id="ARBA00010337"/>
    </source>
</evidence>
<evidence type="ECO:0000259" key="7">
    <source>
        <dbReference type="Pfam" id="PF17681"/>
    </source>
</evidence>
<keyword evidence="9" id="KW-1185">Reference proteome</keyword>
<dbReference type="EMBL" id="MU863884">
    <property type="protein sequence ID" value="KAK4204116.1"/>
    <property type="molecule type" value="Genomic_DNA"/>
</dbReference>
<dbReference type="Pfam" id="PF04130">
    <property type="entry name" value="GCP_C_terminal"/>
    <property type="match status" value="1"/>
</dbReference>
<dbReference type="InterPro" id="IPR042241">
    <property type="entry name" value="GCP_C_sf"/>
</dbReference>
<dbReference type="GO" id="GO:0051225">
    <property type="term" value="P:spindle assembly"/>
    <property type="evidence" value="ECO:0007669"/>
    <property type="project" value="TreeGrafter"/>
</dbReference>
<dbReference type="Proteomes" id="UP001303160">
    <property type="component" value="Unassembled WGS sequence"/>
</dbReference>
<dbReference type="GO" id="GO:0007020">
    <property type="term" value="P:microtubule nucleation"/>
    <property type="evidence" value="ECO:0007669"/>
    <property type="project" value="InterPro"/>
</dbReference>
<dbReference type="InterPro" id="IPR041470">
    <property type="entry name" value="GCP_N"/>
</dbReference>
<proteinExistence type="inferred from homology"/>
<dbReference type="AlphaFoldDB" id="A0AAN6XPJ0"/>
<evidence type="ECO:0000256" key="3">
    <source>
        <dbReference type="ARBA" id="ARBA00022701"/>
    </source>
</evidence>
<dbReference type="InterPro" id="IPR040457">
    <property type="entry name" value="GCP_C"/>
</dbReference>
<dbReference type="GO" id="GO:0051321">
    <property type="term" value="P:meiotic cell cycle"/>
    <property type="evidence" value="ECO:0007669"/>
    <property type="project" value="TreeGrafter"/>
</dbReference>
<dbReference type="PANTHER" id="PTHR19302">
    <property type="entry name" value="GAMMA TUBULIN COMPLEX PROTEIN"/>
    <property type="match status" value="1"/>
</dbReference>
<dbReference type="GO" id="GO:0043015">
    <property type="term" value="F:gamma-tubulin binding"/>
    <property type="evidence" value="ECO:0007669"/>
    <property type="project" value="InterPro"/>
</dbReference>
<reference evidence="8" key="1">
    <citation type="journal article" date="2023" name="Mol. Phylogenet. Evol.">
        <title>Genome-scale phylogeny and comparative genomics of the fungal order Sordariales.</title>
        <authorList>
            <person name="Hensen N."/>
            <person name="Bonometti L."/>
            <person name="Westerberg I."/>
            <person name="Brannstrom I.O."/>
            <person name="Guillou S."/>
            <person name="Cros-Aarteil S."/>
            <person name="Calhoun S."/>
            <person name="Haridas S."/>
            <person name="Kuo A."/>
            <person name="Mondo S."/>
            <person name="Pangilinan J."/>
            <person name="Riley R."/>
            <person name="LaButti K."/>
            <person name="Andreopoulos B."/>
            <person name="Lipzen A."/>
            <person name="Chen C."/>
            <person name="Yan M."/>
            <person name="Daum C."/>
            <person name="Ng V."/>
            <person name="Clum A."/>
            <person name="Steindorff A."/>
            <person name="Ohm R.A."/>
            <person name="Martin F."/>
            <person name="Silar P."/>
            <person name="Natvig D.O."/>
            <person name="Lalanne C."/>
            <person name="Gautier V."/>
            <person name="Ament-Velasquez S.L."/>
            <person name="Kruys A."/>
            <person name="Hutchinson M.I."/>
            <person name="Powell A.J."/>
            <person name="Barry K."/>
            <person name="Miller A.N."/>
            <person name="Grigoriev I.V."/>
            <person name="Debuchy R."/>
            <person name="Gladieux P."/>
            <person name="Hiltunen Thoren M."/>
            <person name="Johannesson H."/>
        </authorList>
    </citation>
    <scope>NUCLEOTIDE SEQUENCE</scope>
    <source>
        <strain evidence="8">CBS 315.58</strain>
    </source>
</reference>
<dbReference type="GO" id="GO:0005874">
    <property type="term" value="C:microtubule"/>
    <property type="evidence" value="ECO:0007669"/>
    <property type="project" value="UniProtKB-KW"/>
</dbReference>
<dbReference type="GO" id="GO:0000922">
    <property type="term" value="C:spindle pole"/>
    <property type="evidence" value="ECO:0007669"/>
    <property type="project" value="InterPro"/>
</dbReference>
<evidence type="ECO:0000313" key="8">
    <source>
        <dbReference type="EMBL" id="KAK4204116.1"/>
    </source>
</evidence>
<keyword evidence="4 5" id="KW-0206">Cytoskeleton</keyword>
<feature type="domain" description="Gamma tubulin complex component protein N-terminal" evidence="7">
    <location>
        <begin position="213"/>
        <end position="463"/>
    </location>
</feature>
<comment type="caution">
    <text evidence="8">The sequence shown here is derived from an EMBL/GenBank/DDBJ whole genome shotgun (WGS) entry which is preliminary data.</text>
</comment>
<dbReference type="GO" id="GO:0051011">
    <property type="term" value="F:microtubule minus-end binding"/>
    <property type="evidence" value="ECO:0007669"/>
    <property type="project" value="TreeGrafter"/>
</dbReference>
<organism evidence="8 9">
    <name type="scientific">Triangularia verruculosa</name>
    <dbReference type="NCBI Taxonomy" id="2587418"/>
    <lineage>
        <taxon>Eukaryota</taxon>
        <taxon>Fungi</taxon>
        <taxon>Dikarya</taxon>
        <taxon>Ascomycota</taxon>
        <taxon>Pezizomycotina</taxon>
        <taxon>Sordariomycetes</taxon>
        <taxon>Sordariomycetidae</taxon>
        <taxon>Sordariales</taxon>
        <taxon>Podosporaceae</taxon>
        <taxon>Triangularia</taxon>
    </lineage>
</organism>
<dbReference type="Pfam" id="PF17681">
    <property type="entry name" value="GCP_N_terminal"/>
    <property type="match status" value="1"/>
</dbReference>
<keyword evidence="3 5" id="KW-0493">Microtubule</keyword>
<feature type="domain" description="Gamma tubulin complex component C-terminal" evidence="6">
    <location>
        <begin position="615"/>
        <end position="967"/>
    </location>
</feature>
<dbReference type="Gene3D" id="1.20.120.1900">
    <property type="entry name" value="Gamma-tubulin complex, C-terminal domain"/>
    <property type="match status" value="1"/>
</dbReference>
<comment type="subcellular location">
    <subcellularLocation>
        <location evidence="5">Cytoplasm</location>
        <location evidence="5">Cytoskeleton</location>
        <location evidence="5">Microtubule organizing center</location>
    </subcellularLocation>
</comment>
<evidence type="ECO:0000259" key="6">
    <source>
        <dbReference type="Pfam" id="PF04130"/>
    </source>
</evidence>
<dbReference type="GO" id="GO:0000278">
    <property type="term" value="P:mitotic cell cycle"/>
    <property type="evidence" value="ECO:0007669"/>
    <property type="project" value="TreeGrafter"/>
</dbReference>
<evidence type="ECO:0000256" key="2">
    <source>
        <dbReference type="ARBA" id="ARBA00022490"/>
    </source>
</evidence>
<evidence type="ECO:0000313" key="9">
    <source>
        <dbReference type="Proteomes" id="UP001303160"/>
    </source>
</evidence>
<gene>
    <name evidence="8" type="ORF">QBC40DRAFT_217758</name>
</gene>
<dbReference type="GO" id="GO:0031122">
    <property type="term" value="P:cytoplasmic microtubule organization"/>
    <property type="evidence" value="ECO:0007669"/>
    <property type="project" value="TreeGrafter"/>
</dbReference>
<dbReference type="InterPro" id="IPR007259">
    <property type="entry name" value="GCP"/>
</dbReference>
<accession>A0AAN6XPJ0</accession>
<reference evidence="8" key="2">
    <citation type="submission" date="2023-05" db="EMBL/GenBank/DDBJ databases">
        <authorList>
            <consortium name="Lawrence Berkeley National Laboratory"/>
            <person name="Steindorff A."/>
            <person name="Hensen N."/>
            <person name="Bonometti L."/>
            <person name="Westerberg I."/>
            <person name="Brannstrom I.O."/>
            <person name="Guillou S."/>
            <person name="Cros-Aarteil S."/>
            <person name="Calhoun S."/>
            <person name="Haridas S."/>
            <person name="Kuo A."/>
            <person name="Mondo S."/>
            <person name="Pangilinan J."/>
            <person name="Riley R."/>
            <person name="Labutti K."/>
            <person name="Andreopoulos B."/>
            <person name="Lipzen A."/>
            <person name="Chen C."/>
            <person name="Yanf M."/>
            <person name="Daum C."/>
            <person name="Ng V."/>
            <person name="Clum A."/>
            <person name="Ohm R."/>
            <person name="Martin F."/>
            <person name="Silar P."/>
            <person name="Natvig D."/>
            <person name="Lalanne C."/>
            <person name="Gautier V."/>
            <person name="Ament-Velasquez S.L."/>
            <person name="Kruys A."/>
            <person name="Hutchinson M.I."/>
            <person name="Powell A.J."/>
            <person name="Barry K."/>
            <person name="Miller A.N."/>
            <person name="Grigoriev I.V."/>
            <person name="Debuchy R."/>
            <person name="Gladieux P."/>
            <person name="Thoren M.H."/>
            <person name="Johannesson H."/>
        </authorList>
    </citation>
    <scope>NUCLEOTIDE SEQUENCE</scope>
    <source>
        <strain evidence="8">CBS 315.58</strain>
    </source>
</reference>
<dbReference type="GO" id="GO:0000930">
    <property type="term" value="C:gamma-tubulin complex"/>
    <property type="evidence" value="ECO:0007669"/>
    <property type="project" value="TreeGrafter"/>
</dbReference>
<evidence type="ECO:0000256" key="4">
    <source>
        <dbReference type="ARBA" id="ARBA00023212"/>
    </source>
</evidence>
<comment type="similarity">
    <text evidence="1 5">Belongs to the TUBGCP family.</text>
</comment>